<sequence length="168" mass="19166">MVRVTAVGGCVVIITNGIPQKRLADLEAFTGSVHSNFKIEHDKIHLSKLSQIINIMRSTMGSGKPLSHAMKDPKVIHETMKEMARIDKLRKEEELYKNPKTKMLGMMLKAKRLREEKEEIEKEQKKASENPKVEGEQESSEKGPSGTEGVKYNPKRQEFAMMYVIRKI</sequence>
<feature type="compositionally biased region" description="Basic and acidic residues" evidence="1">
    <location>
        <begin position="115"/>
        <end position="141"/>
    </location>
</feature>
<reference evidence="2" key="1">
    <citation type="submission" date="2021-01" db="EMBL/GenBank/DDBJ databases">
        <authorList>
            <person name="Corre E."/>
            <person name="Pelletier E."/>
            <person name="Niang G."/>
            <person name="Scheremetjew M."/>
            <person name="Finn R."/>
            <person name="Kale V."/>
            <person name="Holt S."/>
            <person name="Cochrane G."/>
            <person name="Meng A."/>
            <person name="Brown T."/>
            <person name="Cohen L."/>
        </authorList>
    </citation>
    <scope>NUCLEOTIDE SEQUENCE</scope>
    <source>
        <strain evidence="2">Ras09</strain>
    </source>
</reference>
<dbReference type="AlphaFoldDB" id="A0A7S3CN42"/>
<feature type="region of interest" description="Disordered" evidence="1">
    <location>
        <begin position="115"/>
        <end position="153"/>
    </location>
</feature>
<evidence type="ECO:0000256" key="1">
    <source>
        <dbReference type="SAM" id="MobiDB-lite"/>
    </source>
</evidence>
<evidence type="ECO:0000313" key="2">
    <source>
        <dbReference type="EMBL" id="CAE0232682.1"/>
    </source>
</evidence>
<name>A0A7S3CN42_9SPIT</name>
<protein>
    <submittedName>
        <fullName evidence="2">Uncharacterized protein</fullName>
    </submittedName>
</protein>
<organism evidence="2">
    <name type="scientific">Strombidium rassoulzadegani</name>
    <dbReference type="NCBI Taxonomy" id="1082188"/>
    <lineage>
        <taxon>Eukaryota</taxon>
        <taxon>Sar</taxon>
        <taxon>Alveolata</taxon>
        <taxon>Ciliophora</taxon>
        <taxon>Intramacronucleata</taxon>
        <taxon>Spirotrichea</taxon>
        <taxon>Oligotrichia</taxon>
        <taxon>Strombidiidae</taxon>
        <taxon>Strombidium</taxon>
    </lineage>
</organism>
<gene>
    <name evidence="2" type="ORF">SRAS04492_LOCUS4480</name>
</gene>
<accession>A0A7S3CN42</accession>
<proteinExistence type="predicted"/>
<dbReference type="EMBL" id="HBIA01008706">
    <property type="protein sequence ID" value="CAE0232682.1"/>
    <property type="molecule type" value="Transcribed_RNA"/>
</dbReference>